<feature type="region of interest" description="Disordered" evidence="1">
    <location>
        <begin position="1"/>
        <end position="85"/>
    </location>
</feature>
<dbReference type="EMBL" id="LR134473">
    <property type="protein sequence ID" value="VEI03172.1"/>
    <property type="molecule type" value="Genomic_DNA"/>
</dbReference>
<evidence type="ECO:0000256" key="1">
    <source>
        <dbReference type="SAM" id="MobiDB-lite"/>
    </source>
</evidence>
<name>A0A3S4VJ64_9ACTN</name>
<sequence>MADKNNSGQFGNRSDTEEQARKGGEQSTGKFGEKNAADPSEAAQQSTGRFGQKNAADPSEAGRQGAEAQPHAAKVEGGKHSHDGN</sequence>
<dbReference type="OrthoDB" id="4381045at2"/>
<feature type="compositionally biased region" description="Polar residues" evidence="1">
    <location>
        <begin position="1"/>
        <end position="13"/>
    </location>
</feature>
<feature type="compositionally biased region" description="Basic and acidic residues" evidence="1">
    <location>
        <begin position="14"/>
        <end position="24"/>
    </location>
</feature>
<evidence type="ECO:0000313" key="3">
    <source>
        <dbReference type="Proteomes" id="UP000277858"/>
    </source>
</evidence>
<evidence type="ECO:0000313" key="2">
    <source>
        <dbReference type="EMBL" id="VEI03172.1"/>
    </source>
</evidence>
<keyword evidence="3" id="KW-1185">Reference proteome</keyword>
<reference evidence="2 3" key="1">
    <citation type="submission" date="2018-12" db="EMBL/GenBank/DDBJ databases">
        <authorList>
            <consortium name="Pathogen Informatics"/>
        </authorList>
    </citation>
    <scope>NUCLEOTIDE SEQUENCE [LARGE SCALE GENOMIC DNA]</scope>
    <source>
        <strain evidence="2 3">NCTC13652</strain>
    </source>
</reference>
<organism evidence="2 3">
    <name type="scientific">Acidipropionibacterium jensenii</name>
    <dbReference type="NCBI Taxonomy" id="1749"/>
    <lineage>
        <taxon>Bacteria</taxon>
        <taxon>Bacillati</taxon>
        <taxon>Actinomycetota</taxon>
        <taxon>Actinomycetes</taxon>
        <taxon>Propionibacteriales</taxon>
        <taxon>Propionibacteriaceae</taxon>
        <taxon>Acidipropionibacterium</taxon>
    </lineage>
</organism>
<dbReference type="STRING" id="1122997.GCA_000425285_02684"/>
<gene>
    <name evidence="2" type="ORF">NCTC13652_01371</name>
</gene>
<proteinExistence type="predicted"/>
<dbReference type="AlphaFoldDB" id="A0A3S4VJ64"/>
<dbReference type="Proteomes" id="UP000277858">
    <property type="component" value="Chromosome"/>
</dbReference>
<dbReference type="RefSeq" id="WP_028703909.1">
    <property type="nucleotide sequence ID" value="NZ_CP025571.1"/>
</dbReference>
<accession>A0A3S4VJ64</accession>
<feature type="compositionally biased region" description="Basic and acidic residues" evidence="1">
    <location>
        <begin position="73"/>
        <end position="85"/>
    </location>
</feature>
<protein>
    <submittedName>
        <fullName evidence="2">Uncharacterized protein</fullName>
    </submittedName>
</protein>